<feature type="transmembrane region" description="Helical" evidence="7">
    <location>
        <begin position="283"/>
        <end position="303"/>
    </location>
</feature>
<reference evidence="9" key="1">
    <citation type="journal article" date="2014" name="Int. J. Syst. Evol. Microbiol.">
        <title>Complete genome sequence of Corynebacterium casei LMG S-19264T (=DSM 44701T), isolated from a smear-ripened cheese.</title>
        <authorList>
            <consortium name="US DOE Joint Genome Institute (JGI-PGF)"/>
            <person name="Walter F."/>
            <person name="Albersmeier A."/>
            <person name="Kalinowski J."/>
            <person name="Ruckert C."/>
        </authorList>
    </citation>
    <scope>NUCLEOTIDE SEQUENCE</scope>
    <source>
        <strain evidence="9">JCM 3172</strain>
    </source>
</reference>
<evidence type="ECO:0000256" key="6">
    <source>
        <dbReference type="SAM" id="MobiDB-lite"/>
    </source>
</evidence>
<feature type="transmembrane region" description="Helical" evidence="7">
    <location>
        <begin position="216"/>
        <end position="239"/>
    </location>
</feature>
<feature type="transmembrane region" description="Helical" evidence="7">
    <location>
        <begin position="90"/>
        <end position="109"/>
    </location>
</feature>
<gene>
    <name evidence="9" type="ORF">GCM10014713_32570</name>
</gene>
<organism evidence="9 10">
    <name type="scientific">Streptomyces purpureus</name>
    <dbReference type="NCBI Taxonomy" id="1951"/>
    <lineage>
        <taxon>Bacteria</taxon>
        <taxon>Bacillati</taxon>
        <taxon>Actinomycetota</taxon>
        <taxon>Actinomycetes</taxon>
        <taxon>Kitasatosporales</taxon>
        <taxon>Streptomycetaceae</taxon>
        <taxon>Streptomyces</taxon>
    </lineage>
</organism>
<comment type="caution">
    <text evidence="9">The sequence shown here is derived from an EMBL/GenBank/DDBJ whole genome shotgun (WGS) entry which is preliminary data.</text>
</comment>
<feature type="transmembrane region" description="Helical" evidence="7">
    <location>
        <begin position="370"/>
        <end position="391"/>
    </location>
</feature>
<keyword evidence="2" id="KW-1003">Cell membrane</keyword>
<proteinExistence type="predicted"/>
<dbReference type="PROSITE" id="PS50850">
    <property type="entry name" value="MFS"/>
    <property type="match status" value="1"/>
</dbReference>
<feature type="transmembrane region" description="Helical" evidence="7">
    <location>
        <begin position="251"/>
        <end position="271"/>
    </location>
</feature>
<reference evidence="9" key="2">
    <citation type="submission" date="2020-09" db="EMBL/GenBank/DDBJ databases">
        <authorList>
            <person name="Sun Q."/>
            <person name="Ohkuma M."/>
        </authorList>
    </citation>
    <scope>NUCLEOTIDE SEQUENCE</scope>
    <source>
        <strain evidence="9">JCM 3172</strain>
    </source>
</reference>
<dbReference type="InterPro" id="IPR036259">
    <property type="entry name" value="MFS_trans_sf"/>
</dbReference>
<dbReference type="PANTHER" id="PTHR43124">
    <property type="entry name" value="PURINE EFFLUX PUMP PBUE"/>
    <property type="match status" value="1"/>
</dbReference>
<evidence type="ECO:0000313" key="9">
    <source>
        <dbReference type="EMBL" id="GGT36385.1"/>
    </source>
</evidence>
<feature type="transmembrane region" description="Helical" evidence="7">
    <location>
        <begin position="174"/>
        <end position="195"/>
    </location>
</feature>
<feature type="transmembrane region" description="Helical" evidence="7">
    <location>
        <begin position="62"/>
        <end position="83"/>
    </location>
</feature>
<keyword evidence="3 7" id="KW-0812">Transmembrane</keyword>
<dbReference type="RefSeq" id="WP_189202260.1">
    <property type="nucleotide sequence ID" value="NZ_BMQQ01000011.1"/>
</dbReference>
<dbReference type="GO" id="GO:0022857">
    <property type="term" value="F:transmembrane transporter activity"/>
    <property type="evidence" value="ECO:0007669"/>
    <property type="project" value="InterPro"/>
</dbReference>
<dbReference type="InterPro" id="IPR050189">
    <property type="entry name" value="MFS_Efflux_Transporters"/>
</dbReference>
<feature type="transmembrane region" description="Helical" evidence="7">
    <location>
        <begin position="339"/>
        <end position="364"/>
    </location>
</feature>
<comment type="subcellular location">
    <subcellularLocation>
        <location evidence="1">Cell membrane</location>
        <topology evidence="1">Multi-pass membrane protein</topology>
    </subcellularLocation>
</comment>
<evidence type="ECO:0000256" key="5">
    <source>
        <dbReference type="ARBA" id="ARBA00023136"/>
    </source>
</evidence>
<feature type="region of interest" description="Disordered" evidence="6">
    <location>
        <begin position="1"/>
        <end position="20"/>
    </location>
</feature>
<keyword evidence="5 7" id="KW-0472">Membrane</keyword>
<evidence type="ECO:0000256" key="2">
    <source>
        <dbReference type="ARBA" id="ARBA00022475"/>
    </source>
</evidence>
<feature type="compositionally biased region" description="Polar residues" evidence="6">
    <location>
        <begin position="1"/>
        <end position="17"/>
    </location>
</feature>
<feature type="domain" description="Major facilitator superfamily (MFS) profile" evidence="8">
    <location>
        <begin position="24"/>
        <end position="393"/>
    </location>
</feature>
<dbReference type="AlphaFoldDB" id="A0A918H6A2"/>
<evidence type="ECO:0000256" key="7">
    <source>
        <dbReference type="SAM" id="Phobius"/>
    </source>
</evidence>
<dbReference type="Gene3D" id="1.20.1250.20">
    <property type="entry name" value="MFS general substrate transporter like domains"/>
    <property type="match status" value="1"/>
</dbReference>
<evidence type="ECO:0000256" key="3">
    <source>
        <dbReference type="ARBA" id="ARBA00022692"/>
    </source>
</evidence>
<dbReference type="Proteomes" id="UP000619486">
    <property type="component" value="Unassembled WGS sequence"/>
</dbReference>
<keyword evidence="4 7" id="KW-1133">Transmembrane helix</keyword>
<dbReference type="InterPro" id="IPR020846">
    <property type="entry name" value="MFS_dom"/>
</dbReference>
<protein>
    <submittedName>
        <fullName evidence="9">MFS transporter</fullName>
    </submittedName>
</protein>
<evidence type="ECO:0000313" key="10">
    <source>
        <dbReference type="Proteomes" id="UP000619486"/>
    </source>
</evidence>
<feature type="transmembrane region" description="Helical" evidence="7">
    <location>
        <begin position="309"/>
        <end position="327"/>
    </location>
</feature>
<dbReference type="InterPro" id="IPR011701">
    <property type="entry name" value="MFS"/>
</dbReference>
<dbReference type="Pfam" id="PF07690">
    <property type="entry name" value="MFS_1"/>
    <property type="match status" value="1"/>
</dbReference>
<dbReference type="GO" id="GO:0005886">
    <property type="term" value="C:plasma membrane"/>
    <property type="evidence" value="ECO:0007669"/>
    <property type="project" value="UniProtKB-SubCell"/>
</dbReference>
<keyword evidence="10" id="KW-1185">Reference proteome</keyword>
<feature type="transmembrane region" description="Helical" evidence="7">
    <location>
        <begin position="115"/>
        <end position="136"/>
    </location>
</feature>
<accession>A0A918H6A2</accession>
<evidence type="ECO:0000259" key="8">
    <source>
        <dbReference type="PROSITE" id="PS50850"/>
    </source>
</evidence>
<dbReference type="SUPFAM" id="SSF103473">
    <property type="entry name" value="MFS general substrate transporter"/>
    <property type="match status" value="1"/>
</dbReference>
<dbReference type="PANTHER" id="PTHR43124:SF10">
    <property type="entry name" value="PURINE EFFLUX PUMP PBUE"/>
    <property type="match status" value="1"/>
</dbReference>
<feature type="transmembrane region" description="Helical" evidence="7">
    <location>
        <begin position="21"/>
        <end position="42"/>
    </location>
</feature>
<dbReference type="EMBL" id="BMQQ01000011">
    <property type="protein sequence ID" value="GGT36385.1"/>
    <property type="molecule type" value="Genomic_DNA"/>
</dbReference>
<evidence type="ECO:0000256" key="4">
    <source>
        <dbReference type="ARBA" id="ARBA00022989"/>
    </source>
</evidence>
<sequence length="397" mass="40059">MTSTASAGQRSETSPAGSSRGGVRLAVAWATNFMIGLALYMVTPLMPSIGDDYGLTPNGMGLMATSFSVAYFLAALLLGSLAGKIGQRRMLVLAMAVFALANLGTALAPSYTWVVITRVVSGAAAGAASPTLYALTSLMAPPERRARWMAVTVSGLLSALWAGAPIGAALVDHVGWRAIFGAMGVIAAALVLVNLKAWPAVVPAPEGASEGTFAKGFAVVAVSVCGLWAAAVYGLYTFLGVALDQSSMDGATPWLLVCYGVGAIAGIFLGGRWSDTKGAGRTLTAALSGLAVLEFAVAVAFGAETSVGVGLALLVFAFAAFAAFPAQQSRLVQLFPQQVSAVLAWNSAALFLGISVAAGVGGAVISAFSFPWLLAGCGVVGLVAVVVSRIGSARATT</sequence>
<name>A0A918H6A2_9ACTN</name>
<feature type="transmembrane region" description="Helical" evidence="7">
    <location>
        <begin position="148"/>
        <end position="168"/>
    </location>
</feature>
<evidence type="ECO:0000256" key="1">
    <source>
        <dbReference type="ARBA" id="ARBA00004651"/>
    </source>
</evidence>